<sequence length="694" mass="76758">MSTKSLARPIDNVLDVHETRVVAIIDHLAPVLASWRQGEDLRHEKDTLEAQCDVLEGQILTLKPAGEQLAADLAVSQKKVSTFLMVGVAVLAVGLGLYLAYPVLTFLALAASFPFWKWHQFKQQAATLAEALAQNQQALSDADVALRQALARLEVIEQELDSRLGGFPEITLADVHLALESLDLAGHRVLNDRSGSHAPVRLTTIDTTALTDEVSAITGQLDALLDIPPMLSADEVTDSADPMNSLYGEENQLQSLVGEFTNNLAKLHDVGIDMHLVPASSLLQQRLSAGEFQDVMAPQACEVAASGSHAQEIETFKETINVLSSENGQRMLDTLNTVYEGLEATCNRYANARIASVNQIHGGLTQVLERASWCSRKFFCPRTIVAPQYIEDLIGVQIESAHALDIHTLLDRLQSDEVVRARISKKPDLLEDLSAAHQTVGLFLHMMAVDENGNALQDQAIKPRHVQMQIDDALKVFRLVLNKILTGASNPIIHFSQEAQLRYDPDLDEWSTDLAAYVYRTPDAIKYGSVVKAHCDLMIPLWEHLWTEKADFRKSELFRTNEMMISMSEKEGEKLISVANQFRDDLRTNRENLYLLESDLNAKYDEILSFRDGMSMLGLLSPRVMEQITDERLQRLLIGESPLSAASTYESTLASLPKAQGLTRGTVHDPIEVVREPGIMLSTPRVGGPRLISA</sequence>
<proteinExistence type="predicted"/>
<accession>A0A315E942</accession>
<dbReference type="RefSeq" id="WP_146179733.1">
    <property type="nucleotide sequence ID" value="NZ_NESN01000004.1"/>
</dbReference>
<keyword evidence="3" id="KW-1185">Reference proteome</keyword>
<evidence type="ECO:0000313" key="3">
    <source>
        <dbReference type="Proteomes" id="UP000250790"/>
    </source>
</evidence>
<dbReference type="EMBL" id="NESN01000004">
    <property type="protein sequence ID" value="PUE52802.1"/>
    <property type="molecule type" value="Genomic_DNA"/>
</dbReference>
<keyword evidence="1" id="KW-1133">Transmembrane helix</keyword>
<dbReference type="AlphaFoldDB" id="A0A315E942"/>
<protein>
    <submittedName>
        <fullName evidence="2">Uncharacterized protein</fullName>
    </submittedName>
</protein>
<reference evidence="2 3" key="1">
    <citation type="submission" date="2017-04" db="EMBL/GenBank/DDBJ databases">
        <title>Unexpected and diverse lifestyles within the genus Limnohabitans.</title>
        <authorList>
            <person name="Kasalicky V."/>
            <person name="Mehrshad M."/>
            <person name="Andrei S.-A."/>
            <person name="Salcher M."/>
            <person name="Kratochvilova H."/>
            <person name="Simek K."/>
            <person name="Ghai R."/>
        </authorList>
    </citation>
    <scope>NUCLEOTIDE SEQUENCE [LARGE SCALE GENOMIC DNA]</scope>
    <source>
        <strain evidence="2 3">II-B4</strain>
    </source>
</reference>
<gene>
    <name evidence="2" type="ORF">B9Z37_11575</name>
</gene>
<evidence type="ECO:0000256" key="1">
    <source>
        <dbReference type="SAM" id="Phobius"/>
    </source>
</evidence>
<name>A0A315E942_9BURK</name>
<dbReference type="Proteomes" id="UP000250790">
    <property type="component" value="Unassembled WGS sequence"/>
</dbReference>
<evidence type="ECO:0000313" key="2">
    <source>
        <dbReference type="EMBL" id="PUE52802.1"/>
    </source>
</evidence>
<feature type="transmembrane region" description="Helical" evidence="1">
    <location>
        <begin position="83"/>
        <end position="116"/>
    </location>
</feature>
<comment type="caution">
    <text evidence="2">The sequence shown here is derived from an EMBL/GenBank/DDBJ whole genome shotgun (WGS) entry which is preliminary data.</text>
</comment>
<keyword evidence="1" id="KW-0472">Membrane</keyword>
<keyword evidence="1" id="KW-0812">Transmembrane</keyword>
<organism evidence="2 3">
    <name type="scientific">Limnohabitans parvus II-B4</name>
    <dbReference type="NCBI Taxonomy" id="1293052"/>
    <lineage>
        <taxon>Bacteria</taxon>
        <taxon>Pseudomonadati</taxon>
        <taxon>Pseudomonadota</taxon>
        <taxon>Betaproteobacteria</taxon>
        <taxon>Burkholderiales</taxon>
        <taxon>Comamonadaceae</taxon>
        <taxon>Limnohabitans</taxon>
    </lineage>
</organism>